<reference evidence="3 5" key="2">
    <citation type="submission" date="2013-03" db="EMBL/GenBank/DDBJ databases">
        <title>The Genome Sequence of Enterococcus haemoperoxidus BAA-382 (PacBio/Illumina hybrid assembly).</title>
        <authorList>
            <consortium name="The Broad Institute Genomics Platform"/>
            <consortium name="The Broad Institute Genome Sequencing Center for Infectious Disease"/>
            <person name="Earl A."/>
            <person name="Russ C."/>
            <person name="Gilmore M."/>
            <person name="Surin D."/>
            <person name="Walker B."/>
            <person name="Young S."/>
            <person name="Zeng Q."/>
            <person name="Gargeya S."/>
            <person name="Fitzgerald M."/>
            <person name="Haas B."/>
            <person name="Abouelleil A."/>
            <person name="Allen A.W."/>
            <person name="Alvarado L."/>
            <person name="Arachchi H.M."/>
            <person name="Berlin A.M."/>
            <person name="Chapman S.B."/>
            <person name="Gainer-Dewar J."/>
            <person name="Goldberg J."/>
            <person name="Griggs A."/>
            <person name="Gujja S."/>
            <person name="Hansen M."/>
            <person name="Howarth C."/>
            <person name="Imamovic A."/>
            <person name="Ireland A."/>
            <person name="Larimer J."/>
            <person name="McCowan C."/>
            <person name="Murphy C."/>
            <person name="Pearson M."/>
            <person name="Poon T.W."/>
            <person name="Priest M."/>
            <person name="Roberts A."/>
            <person name="Saif S."/>
            <person name="Shea T."/>
            <person name="Sisk P."/>
            <person name="Sykes S."/>
            <person name="Wortman J."/>
            <person name="Nusbaum C."/>
            <person name="Birren B."/>
        </authorList>
    </citation>
    <scope>NUCLEOTIDE SEQUENCE [LARGE SCALE GENOMIC DNA]</scope>
    <source>
        <strain evidence="3 5">ATCC BAA-382</strain>
    </source>
</reference>
<dbReference type="PATRIC" id="fig|1158608.3.peg.2425"/>
<reference evidence="2 4" key="1">
    <citation type="submission" date="2013-02" db="EMBL/GenBank/DDBJ databases">
        <title>The Genome Sequence of Enterococcus haemoperoxidus BAA-382.</title>
        <authorList>
            <consortium name="The Broad Institute Genome Sequencing Platform"/>
            <consortium name="The Broad Institute Genome Sequencing Center for Infectious Disease"/>
            <person name="Earl A.M."/>
            <person name="Gilmore M.S."/>
            <person name="Lebreton F."/>
            <person name="Walker B."/>
            <person name="Young S.K."/>
            <person name="Zeng Q."/>
            <person name="Gargeya S."/>
            <person name="Fitzgerald M."/>
            <person name="Haas B."/>
            <person name="Abouelleil A."/>
            <person name="Alvarado L."/>
            <person name="Arachchi H.M."/>
            <person name="Berlin A.M."/>
            <person name="Chapman S.B."/>
            <person name="Dewar J."/>
            <person name="Goldberg J."/>
            <person name="Griggs A."/>
            <person name="Gujja S."/>
            <person name="Hansen M."/>
            <person name="Howarth C."/>
            <person name="Imamovic A."/>
            <person name="Larimer J."/>
            <person name="McCowan C."/>
            <person name="Murphy C."/>
            <person name="Neiman D."/>
            <person name="Pearson M."/>
            <person name="Priest M."/>
            <person name="Roberts A."/>
            <person name="Saif S."/>
            <person name="Shea T."/>
            <person name="Sisk P."/>
            <person name="Sykes S."/>
            <person name="Wortman J."/>
            <person name="Nusbaum C."/>
            <person name="Birren B."/>
        </authorList>
    </citation>
    <scope>NUCLEOTIDE SEQUENCE [LARGE SCALE GENOMIC DNA]</scope>
    <source>
        <strain evidence="2 4">ATCC BAA-382</strain>
    </source>
</reference>
<dbReference type="Proteomes" id="UP000014197">
    <property type="component" value="Unassembled WGS sequence"/>
</dbReference>
<evidence type="ECO:0000313" key="3">
    <source>
        <dbReference type="EMBL" id="EOT63373.1"/>
    </source>
</evidence>
<feature type="signal peptide" evidence="1">
    <location>
        <begin position="1"/>
        <end position="21"/>
    </location>
</feature>
<evidence type="ECO:0008006" key="6">
    <source>
        <dbReference type="Google" id="ProtNLM"/>
    </source>
</evidence>
<dbReference type="EMBL" id="AJAR01000024">
    <property type="protein sequence ID" value="EOH93538.1"/>
    <property type="molecule type" value="Genomic_DNA"/>
</dbReference>
<keyword evidence="5" id="KW-1185">Reference proteome</keyword>
<evidence type="ECO:0000256" key="1">
    <source>
        <dbReference type="SAM" id="SignalP"/>
    </source>
</evidence>
<organism evidence="2 4">
    <name type="scientific">Enterococcus haemoperoxidus ATCC BAA-382</name>
    <dbReference type="NCBI Taxonomy" id="1158608"/>
    <lineage>
        <taxon>Bacteria</taxon>
        <taxon>Bacillati</taxon>
        <taxon>Bacillota</taxon>
        <taxon>Bacilli</taxon>
        <taxon>Lactobacillales</taxon>
        <taxon>Enterococcaceae</taxon>
        <taxon>Enterococcus</taxon>
    </lineage>
</organism>
<dbReference type="OrthoDB" id="2360483at2"/>
<keyword evidence="1" id="KW-0732">Signal</keyword>
<dbReference type="EMBL" id="ASVY01000001">
    <property type="protein sequence ID" value="EOT63373.1"/>
    <property type="molecule type" value="Genomic_DNA"/>
</dbReference>
<comment type="caution">
    <text evidence="2">The sequence shown here is derived from an EMBL/GenBank/DDBJ whole genome shotgun (WGS) entry which is preliminary data.</text>
</comment>
<dbReference type="AlphaFoldDB" id="R2QE83"/>
<evidence type="ECO:0000313" key="5">
    <source>
        <dbReference type="Proteomes" id="UP000014197"/>
    </source>
</evidence>
<dbReference type="RefSeq" id="WP_010762651.1">
    <property type="nucleotide sequence ID" value="NZ_KB946316.1"/>
</dbReference>
<evidence type="ECO:0000313" key="4">
    <source>
        <dbReference type="Proteomes" id="UP000013858"/>
    </source>
</evidence>
<feature type="chain" id="PRO_5038784234" description="WxL domain-containing protein" evidence="1">
    <location>
        <begin position="22"/>
        <end position="224"/>
    </location>
</feature>
<name>R2QE83_9ENTE</name>
<sequence>MKKTVVLLACAGMFGSLVSWNQTTVNAENNQEMTSEMPEANKENRTLIITAKGKITGSMVPYYEKNDIPNFKTGYLDFHYESHNMGFVDGDNSYLTIELPSEFATIAKQEAFKRNISGRVQRKGILGDRWFEYRQSDIVVHGTQITFKVPRELWIGHGEVISDVTINYGAVQREFPIRLIPNNYNGYVFTAALRRSMAPWDPIQNPILGSNSSKWESSYTSAYM</sequence>
<evidence type="ECO:0000313" key="2">
    <source>
        <dbReference type="EMBL" id="EOH93538.1"/>
    </source>
</evidence>
<proteinExistence type="predicted"/>
<protein>
    <recommendedName>
        <fullName evidence="6">WxL domain-containing protein</fullName>
    </recommendedName>
</protein>
<accession>R2QE83</accession>
<gene>
    <name evidence="3" type="ORF">I583_00173</name>
    <name evidence="2" type="ORF">UAW_02488</name>
</gene>
<dbReference type="Proteomes" id="UP000013858">
    <property type="component" value="Unassembled WGS sequence"/>
</dbReference>